<name>A0A1H3LDV0_9MICO</name>
<feature type="compositionally biased region" description="Low complexity" evidence="1">
    <location>
        <begin position="37"/>
        <end position="46"/>
    </location>
</feature>
<dbReference type="EMBL" id="FNPZ01000001">
    <property type="protein sequence ID" value="SDY62583.1"/>
    <property type="molecule type" value="Genomic_DNA"/>
</dbReference>
<keyword evidence="3" id="KW-1185">Reference proteome</keyword>
<sequence>MVNTRDQNPENTPCDPEPEREPEPWLEASTGAGTGASGSSRGGTTSTRVFAASPLRLLPSALAGLFRDERETITRLEISDVWVYATMGWHQTFLWHRGQVRFTVSPERRTITVESFGESVRLSCPYFSRALMAELQERLTDRF</sequence>
<accession>A0A1H3LDV0</accession>
<evidence type="ECO:0000256" key="1">
    <source>
        <dbReference type="SAM" id="MobiDB-lite"/>
    </source>
</evidence>
<organism evidence="2 3">
    <name type="scientific">Herbiconiux ginsengi</name>
    <dbReference type="NCBI Taxonomy" id="381665"/>
    <lineage>
        <taxon>Bacteria</taxon>
        <taxon>Bacillati</taxon>
        <taxon>Actinomycetota</taxon>
        <taxon>Actinomycetes</taxon>
        <taxon>Micrococcales</taxon>
        <taxon>Microbacteriaceae</taxon>
        <taxon>Herbiconiux</taxon>
    </lineage>
</organism>
<feature type="compositionally biased region" description="Polar residues" evidence="1">
    <location>
        <begin position="1"/>
        <end position="11"/>
    </location>
</feature>
<gene>
    <name evidence="2" type="ORF">SAMN05216554_0938</name>
</gene>
<feature type="region of interest" description="Disordered" evidence="1">
    <location>
        <begin position="1"/>
        <end position="46"/>
    </location>
</feature>
<protein>
    <submittedName>
        <fullName evidence="2">Uncharacterized protein</fullName>
    </submittedName>
</protein>
<evidence type="ECO:0000313" key="2">
    <source>
        <dbReference type="EMBL" id="SDY62583.1"/>
    </source>
</evidence>
<dbReference type="RefSeq" id="WP_092549424.1">
    <property type="nucleotide sequence ID" value="NZ_FNPZ01000001.1"/>
</dbReference>
<dbReference type="OrthoDB" id="9961685at2"/>
<proteinExistence type="predicted"/>
<dbReference type="Proteomes" id="UP000198891">
    <property type="component" value="Unassembled WGS sequence"/>
</dbReference>
<evidence type="ECO:0000313" key="3">
    <source>
        <dbReference type="Proteomes" id="UP000198891"/>
    </source>
</evidence>
<dbReference type="AlphaFoldDB" id="A0A1H3LDV0"/>
<reference evidence="2 3" key="1">
    <citation type="submission" date="2016-10" db="EMBL/GenBank/DDBJ databases">
        <authorList>
            <person name="de Groot N.N."/>
        </authorList>
    </citation>
    <scope>NUCLEOTIDE SEQUENCE [LARGE SCALE GENOMIC DNA]</scope>
    <source>
        <strain evidence="2 3">CGMCC 4.3491</strain>
    </source>
</reference>